<accession>A0ABQ5U8Z9</accession>
<dbReference type="InterPro" id="IPR036388">
    <property type="entry name" value="WH-like_DNA-bd_sf"/>
</dbReference>
<dbReference type="Proteomes" id="UP001161406">
    <property type="component" value="Unassembled WGS sequence"/>
</dbReference>
<protein>
    <recommendedName>
        <fullName evidence="4">HTH hxlR-type domain-containing protein</fullName>
    </recommendedName>
</protein>
<dbReference type="InterPro" id="IPR036390">
    <property type="entry name" value="WH_DNA-bd_sf"/>
</dbReference>
<evidence type="ECO:0000259" key="4">
    <source>
        <dbReference type="PROSITE" id="PS51118"/>
    </source>
</evidence>
<keyword evidence="1" id="KW-0805">Transcription regulation</keyword>
<reference evidence="5" key="2">
    <citation type="submission" date="2023-01" db="EMBL/GenBank/DDBJ databases">
        <title>Draft genome sequence of Devosia yakushimensis strain NBRC 103855.</title>
        <authorList>
            <person name="Sun Q."/>
            <person name="Mori K."/>
        </authorList>
    </citation>
    <scope>NUCLEOTIDE SEQUENCE</scope>
    <source>
        <strain evidence="5">NBRC 103855</strain>
    </source>
</reference>
<reference evidence="5" key="1">
    <citation type="journal article" date="2014" name="Int. J. Syst. Evol. Microbiol.">
        <title>Complete genome of a new Firmicutes species belonging to the dominant human colonic microbiota ('Ruminococcus bicirculans') reveals two chromosomes and a selective capacity to utilize plant glucans.</title>
        <authorList>
            <consortium name="NISC Comparative Sequencing Program"/>
            <person name="Wegmann U."/>
            <person name="Louis P."/>
            <person name="Goesmann A."/>
            <person name="Henrissat B."/>
            <person name="Duncan S.H."/>
            <person name="Flint H.J."/>
        </authorList>
    </citation>
    <scope>NUCLEOTIDE SEQUENCE</scope>
    <source>
        <strain evidence="5">NBRC 103855</strain>
    </source>
</reference>
<comment type="caution">
    <text evidence="5">The sequence shown here is derived from an EMBL/GenBank/DDBJ whole genome shotgun (WGS) entry which is preliminary data.</text>
</comment>
<keyword evidence="6" id="KW-1185">Reference proteome</keyword>
<dbReference type="Pfam" id="PF01638">
    <property type="entry name" value="HxlR"/>
    <property type="match status" value="1"/>
</dbReference>
<dbReference type="Gene3D" id="1.10.10.10">
    <property type="entry name" value="Winged helix-like DNA-binding domain superfamily/Winged helix DNA-binding domain"/>
    <property type="match status" value="1"/>
</dbReference>
<keyword evidence="2" id="KW-0238">DNA-binding</keyword>
<sequence length="109" mass="12314">MLGHMGDKWTIMTITMLVDQRRRFNELRRLIGGISQQMLTRTLRALEADGIVSRTVHPTVPPQVEYGLTPLGQSLAIPLLGLTAWVLDNMQTIEQQRAAYQDKTLALQD</sequence>
<evidence type="ECO:0000313" key="6">
    <source>
        <dbReference type="Proteomes" id="UP001161406"/>
    </source>
</evidence>
<dbReference type="SUPFAM" id="SSF46785">
    <property type="entry name" value="Winged helix' DNA-binding domain"/>
    <property type="match status" value="1"/>
</dbReference>
<evidence type="ECO:0000256" key="2">
    <source>
        <dbReference type="ARBA" id="ARBA00023125"/>
    </source>
</evidence>
<name>A0ABQ5U8Z9_9HYPH</name>
<keyword evidence="3" id="KW-0804">Transcription</keyword>
<proteinExistence type="predicted"/>
<evidence type="ECO:0000313" key="5">
    <source>
        <dbReference type="EMBL" id="GLQ08143.1"/>
    </source>
</evidence>
<dbReference type="EMBL" id="BSNG01000001">
    <property type="protein sequence ID" value="GLQ08143.1"/>
    <property type="molecule type" value="Genomic_DNA"/>
</dbReference>
<gene>
    <name evidence="5" type="ORF">GCM10007913_00750</name>
</gene>
<dbReference type="InterPro" id="IPR002577">
    <property type="entry name" value="HTH_HxlR"/>
</dbReference>
<dbReference type="PANTHER" id="PTHR33204:SF39">
    <property type="entry name" value="TRANSCRIPTIONAL REGULATORY PROTEIN"/>
    <property type="match status" value="1"/>
</dbReference>
<feature type="domain" description="HTH hxlR-type" evidence="4">
    <location>
        <begin position="1"/>
        <end position="94"/>
    </location>
</feature>
<organism evidence="5 6">
    <name type="scientific">Devosia yakushimensis</name>
    <dbReference type="NCBI Taxonomy" id="470028"/>
    <lineage>
        <taxon>Bacteria</taxon>
        <taxon>Pseudomonadati</taxon>
        <taxon>Pseudomonadota</taxon>
        <taxon>Alphaproteobacteria</taxon>
        <taxon>Hyphomicrobiales</taxon>
        <taxon>Devosiaceae</taxon>
        <taxon>Devosia</taxon>
    </lineage>
</organism>
<dbReference type="PANTHER" id="PTHR33204">
    <property type="entry name" value="TRANSCRIPTIONAL REGULATOR, MARR FAMILY"/>
    <property type="match status" value="1"/>
</dbReference>
<dbReference type="PROSITE" id="PS51118">
    <property type="entry name" value="HTH_HXLR"/>
    <property type="match status" value="1"/>
</dbReference>
<evidence type="ECO:0000256" key="1">
    <source>
        <dbReference type="ARBA" id="ARBA00023015"/>
    </source>
</evidence>
<evidence type="ECO:0000256" key="3">
    <source>
        <dbReference type="ARBA" id="ARBA00023163"/>
    </source>
</evidence>